<dbReference type="PANTHER" id="PTHR13618:SF1">
    <property type="entry name" value="PROTEIN ROGDI HOMOLOG"/>
    <property type="match status" value="1"/>
</dbReference>
<dbReference type="AlphaFoldDB" id="A0AAE0N651"/>
<dbReference type="GO" id="GO:0043291">
    <property type="term" value="C:RAVE complex"/>
    <property type="evidence" value="ECO:0007669"/>
    <property type="project" value="TreeGrafter"/>
</dbReference>
<sequence length="365" mass="39879">MSVEIWPPIAPEKLKIAVETTQKRELDWLIEELHETLTNLKHGLEDCYALLAPIDPGSTLVLSTPRNETIKGHVTRVGTRIVKGTIYLRMRTLPHQTLTISPDHPIHLWSLTSLNTLLTHSIDLLTLTLSYSYPSEPVVTTATRSPSISSEPAPVSSPDFLAAQLRLLSQSLSEASSILKGPPLTTADPSWTTRSVSPSHFSPPPIPPHSSSSSHSNKAPPLSFHLGIQDSCLVLWLRSLEPADAPVNFSTKLALAIGTTRRLEHDESERVFGFCCSELEEPSSSGHSHGGRTSTPASLQRHQSNPVATSGRREVEVYVREKVRVESADPSLLSLSSKLTSLGQMLAVARRNLAAVMGEEEQLED</sequence>
<dbReference type="EMBL" id="JAULSW010000008">
    <property type="protein sequence ID" value="KAK3372237.1"/>
    <property type="molecule type" value="Genomic_DNA"/>
</dbReference>
<keyword evidence="3" id="KW-1185">Reference proteome</keyword>
<feature type="region of interest" description="Disordered" evidence="1">
    <location>
        <begin position="281"/>
        <end position="313"/>
    </location>
</feature>
<evidence type="ECO:0000256" key="1">
    <source>
        <dbReference type="SAM" id="MobiDB-lite"/>
    </source>
</evidence>
<dbReference type="Pfam" id="PF10259">
    <property type="entry name" value="Rogdi_lz"/>
    <property type="match status" value="1"/>
</dbReference>
<feature type="compositionally biased region" description="Low complexity" evidence="1">
    <location>
        <begin position="209"/>
        <end position="219"/>
    </location>
</feature>
<evidence type="ECO:0000313" key="3">
    <source>
        <dbReference type="Proteomes" id="UP001285441"/>
    </source>
</evidence>
<dbReference type="Proteomes" id="UP001285441">
    <property type="component" value="Unassembled WGS sequence"/>
</dbReference>
<proteinExistence type="predicted"/>
<feature type="region of interest" description="Disordered" evidence="1">
    <location>
        <begin position="179"/>
        <end position="219"/>
    </location>
</feature>
<protein>
    <submittedName>
        <fullName evidence="2">RAVE subunit 2/Rogdi</fullName>
    </submittedName>
</protein>
<comment type="caution">
    <text evidence="2">The sequence shown here is derived from an EMBL/GenBank/DDBJ whole genome shotgun (WGS) entry which is preliminary data.</text>
</comment>
<dbReference type="InterPro" id="IPR028241">
    <property type="entry name" value="RAVE2/Rogdi"/>
</dbReference>
<evidence type="ECO:0000313" key="2">
    <source>
        <dbReference type="EMBL" id="KAK3372237.1"/>
    </source>
</evidence>
<reference evidence="2" key="2">
    <citation type="submission" date="2023-06" db="EMBL/GenBank/DDBJ databases">
        <authorList>
            <consortium name="Lawrence Berkeley National Laboratory"/>
            <person name="Haridas S."/>
            <person name="Hensen N."/>
            <person name="Bonometti L."/>
            <person name="Westerberg I."/>
            <person name="Brannstrom I.O."/>
            <person name="Guillou S."/>
            <person name="Cros-Aarteil S."/>
            <person name="Calhoun S."/>
            <person name="Kuo A."/>
            <person name="Mondo S."/>
            <person name="Pangilinan J."/>
            <person name="Riley R."/>
            <person name="LaButti K."/>
            <person name="Andreopoulos B."/>
            <person name="Lipzen A."/>
            <person name="Chen C."/>
            <person name="Yanf M."/>
            <person name="Daum C."/>
            <person name="Ng V."/>
            <person name="Clum A."/>
            <person name="Steindorff A."/>
            <person name="Ohm R."/>
            <person name="Martin F."/>
            <person name="Silar P."/>
            <person name="Natvig D."/>
            <person name="Lalanne C."/>
            <person name="Gautier V."/>
            <person name="Ament-velasquez S.L."/>
            <person name="Kruys A."/>
            <person name="Hutchinson M.I."/>
            <person name="Powell A.J."/>
            <person name="Barry K."/>
            <person name="Miller A.N."/>
            <person name="Grigoriev I.V."/>
            <person name="Debuchy R."/>
            <person name="Gladieux P."/>
            <person name="Thoren M.H."/>
            <person name="Johannesson H."/>
        </authorList>
    </citation>
    <scope>NUCLEOTIDE SEQUENCE</scope>
    <source>
        <strain evidence="2">CBS 232.78</strain>
    </source>
</reference>
<gene>
    <name evidence="2" type="ORF">B0H63DRAFT_496828</name>
</gene>
<accession>A0AAE0N651</accession>
<feature type="compositionally biased region" description="Polar residues" evidence="1">
    <location>
        <begin position="292"/>
        <end position="308"/>
    </location>
</feature>
<organism evidence="2 3">
    <name type="scientific">Podospora didyma</name>
    <dbReference type="NCBI Taxonomy" id="330526"/>
    <lineage>
        <taxon>Eukaryota</taxon>
        <taxon>Fungi</taxon>
        <taxon>Dikarya</taxon>
        <taxon>Ascomycota</taxon>
        <taxon>Pezizomycotina</taxon>
        <taxon>Sordariomycetes</taxon>
        <taxon>Sordariomycetidae</taxon>
        <taxon>Sordariales</taxon>
        <taxon>Podosporaceae</taxon>
        <taxon>Podospora</taxon>
    </lineage>
</organism>
<reference evidence="2" key="1">
    <citation type="journal article" date="2023" name="Mol. Phylogenet. Evol.">
        <title>Genome-scale phylogeny and comparative genomics of the fungal order Sordariales.</title>
        <authorList>
            <person name="Hensen N."/>
            <person name="Bonometti L."/>
            <person name="Westerberg I."/>
            <person name="Brannstrom I.O."/>
            <person name="Guillou S."/>
            <person name="Cros-Aarteil S."/>
            <person name="Calhoun S."/>
            <person name="Haridas S."/>
            <person name="Kuo A."/>
            <person name="Mondo S."/>
            <person name="Pangilinan J."/>
            <person name="Riley R."/>
            <person name="LaButti K."/>
            <person name="Andreopoulos B."/>
            <person name="Lipzen A."/>
            <person name="Chen C."/>
            <person name="Yan M."/>
            <person name="Daum C."/>
            <person name="Ng V."/>
            <person name="Clum A."/>
            <person name="Steindorff A."/>
            <person name="Ohm R.A."/>
            <person name="Martin F."/>
            <person name="Silar P."/>
            <person name="Natvig D.O."/>
            <person name="Lalanne C."/>
            <person name="Gautier V."/>
            <person name="Ament-Velasquez S.L."/>
            <person name="Kruys A."/>
            <person name="Hutchinson M.I."/>
            <person name="Powell A.J."/>
            <person name="Barry K."/>
            <person name="Miller A.N."/>
            <person name="Grigoriev I.V."/>
            <person name="Debuchy R."/>
            <person name="Gladieux P."/>
            <person name="Hiltunen Thoren M."/>
            <person name="Johannesson H."/>
        </authorList>
    </citation>
    <scope>NUCLEOTIDE SEQUENCE</scope>
    <source>
        <strain evidence="2">CBS 232.78</strain>
    </source>
</reference>
<name>A0AAE0N651_9PEZI</name>
<dbReference type="PANTHER" id="PTHR13618">
    <property type="entry name" value="LEUCINE ZIPPER CONTAINING TRANSCRIPTION FACTOR LZF1"/>
    <property type="match status" value="1"/>
</dbReference>